<sequence>MRRIYFEYLIGLTVIFLVSIYSYAFIVYKLSTDYEYILRDHQAEAYQQLLDVISSVKTETETLDIIQAYADKTRQNLRVVNLSSAPQLVQHVFSDPNINSYYYDEDYLWFRLSNSRTLYELSDNKDSFLRQKIRFENRLIWVFAITGFALSGLFLVWRIKRRLNNLEQVTISFSNGDLYQRASEKNSIKLGTLNKSFNVMADKICDLINSNKSLTNAVAHELRTPIFRIQWQADILSDLELPAAQSKAVARIIADTEEMEDMVDELLYYARLERGGSELQLQSININEWLQERCEFWRKETRLELVHVVSAIPVGLNVDLKLFNRAVDNIVRNAFKFARTKIVIEVWSSDEDVVIEIHDDGKGVGSEHWPYLFDPFYSANAARNKGKTGHGLGLAIVKQVCDHHGARVSVADSYLNGACFSLSFPRQRARSMSVNAHQSC</sequence>
<keyword evidence="1" id="KW-0418">Kinase</keyword>
<gene>
    <name evidence="1" type="ORF">NM09_08475</name>
</gene>
<accession>A0ACC4NYU3</accession>
<reference evidence="1" key="1">
    <citation type="submission" date="2014-10" db="EMBL/GenBank/DDBJ databases">
        <title>Genome sequencing of Vibrio caribbeanicus T14.</title>
        <authorList>
            <person name="Chan K.-G."/>
            <person name="Mohamad N.I."/>
        </authorList>
    </citation>
    <scope>NUCLEOTIDE SEQUENCE</scope>
    <source>
        <strain evidence="1">T14</strain>
    </source>
</reference>
<dbReference type="Proteomes" id="UP000030421">
    <property type="component" value="Unassembled WGS sequence"/>
</dbReference>
<protein>
    <submittedName>
        <fullName evidence="1">Histidine kinase</fullName>
    </submittedName>
</protein>
<organism evidence="1 2">
    <name type="scientific">Vibrio caribbeanicus</name>
    <dbReference type="NCBI Taxonomy" id="701175"/>
    <lineage>
        <taxon>Bacteria</taxon>
        <taxon>Pseudomonadati</taxon>
        <taxon>Pseudomonadota</taxon>
        <taxon>Gammaproteobacteria</taxon>
        <taxon>Vibrionales</taxon>
        <taxon>Vibrionaceae</taxon>
        <taxon>Vibrio</taxon>
    </lineage>
</organism>
<evidence type="ECO:0000313" key="2">
    <source>
        <dbReference type="Proteomes" id="UP000030421"/>
    </source>
</evidence>
<keyword evidence="1" id="KW-0808">Transferase</keyword>
<keyword evidence="2" id="KW-1185">Reference proteome</keyword>
<dbReference type="EMBL" id="JRWR01000004">
    <property type="protein sequence ID" value="KHD25726.1"/>
    <property type="molecule type" value="Genomic_DNA"/>
</dbReference>
<name>A0ACC4NYU3_9VIBR</name>
<evidence type="ECO:0000313" key="1">
    <source>
        <dbReference type="EMBL" id="KHD25726.1"/>
    </source>
</evidence>
<comment type="caution">
    <text evidence="1">The sequence shown here is derived from an EMBL/GenBank/DDBJ whole genome shotgun (WGS) entry which is preliminary data.</text>
</comment>
<proteinExistence type="predicted"/>